<reference evidence="3" key="1">
    <citation type="journal article" date="2020" name="Nature">
        <title>Giant virus diversity and host interactions through global metagenomics.</title>
        <authorList>
            <person name="Schulz F."/>
            <person name="Roux S."/>
            <person name="Paez-Espino D."/>
            <person name="Jungbluth S."/>
            <person name="Walsh D.A."/>
            <person name="Denef V.J."/>
            <person name="McMahon K.D."/>
            <person name="Konstantinidis K.T."/>
            <person name="Eloe-Fadrosh E.A."/>
            <person name="Kyrpides N.C."/>
            <person name="Woyke T."/>
        </authorList>
    </citation>
    <scope>NUCLEOTIDE SEQUENCE</scope>
    <source>
        <strain evidence="3">GVMAG-M-3300023184-68</strain>
    </source>
</reference>
<feature type="region of interest" description="Disordered" evidence="1">
    <location>
        <begin position="623"/>
        <end position="645"/>
    </location>
</feature>
<dbReference type="InterPro" id="IPR003615">
    <property type="entry name" value="HNH_nuc"/>
</dbReference>
<dbReference type="EMBL" id="MN740154">
    <property type="protein sequence ID" value="QHT90469.1"/>
    <property type="molecule type" value="Genomic_DNA"/>
</dbReference>
<dbReference type="Gene3D" id="1.10.30.50">
    <property type="match status" value="1"/>
</dbReference>
<evidence type="ECO:0000259" key="2">
    <source>
        <dbReference type="SMART" id="SM00507"/>
    </source>
</evidence>
<feature type="domain" description="HNH nuclease" evidence="2">
    <location>
        <begin position="741"/>
        <end position="793"/>
    </location>
</feature>
<dbReference type="GO" id="GO:0003676">
    <property type="term" value="F:nucleic acid binding"/>
    <property type="evidence" value="ECO:0007669"/>
    <property type="project" value="InterPro"/>
</dbReference>
<dbReference type="Pfam" id="PF01844">
    <property type="entry name" value="HNH"/>
    <property type="match status" value="1"/>
</dbReference>
<dbReference type="InterPro" id="IPR002711">
    <property type="entry name" value="HNH"/>
</dbReference>
<name>A0A6C0ICJ4_9ZZZZ</name>
<feature type="region of interest" description="Disordered" evidence="1">
    <location>
        <begin position="419"/>
        <end position="438"/>
    </location>
</feature>
<dbReference type="SUPFAM" id="SSF52540">
    <property type="entry name" value="P-loop containing nucleoside triphosphate hydrolases"/>
    <property type="match status" value="1"/>
</dbReference>
<evidence type="ECO:0000313" key="3">
    <source>
        <dbReference type="EMBL" id="QHT90469.1"/>
    </source>
</evidence>
<evidence type="ECO:0000256" key="1">
    <source>
        <dbReference type="SAM" id="MobiDB-lite"/>
    </source>
</evidence>
<feature type="compositionally biased region" description="Polar residues" evidence="1">
    <location>
        <begin position="628"/>
        <end position="639"/>
    </location>
</feature>
<sequence length="866" mass="97306">MVEFSKQSVGIKCIEIHPTGNSDMNDERDIMQIDGVTSIYILEKNGRKLVLVQAPPGFGKTKMTSMCAQVPTRLVTFILLYSDTLENQMTKDYKDIGFDPVYISLYSKNIIRDVSNNIHENKPTVIFGSNISHINGTPTKLSQQFIDVLGKLYEKNLTNHCQVLIDEMDKQLASLTGCAMKDGGFDTNATNKQAYQNIKNRESSVNIFGFLRKYDIFTVVFSGTLHSLTTTRLPLLGYKLEDIGAVCIYPIKEMYKNHDLHYHVNLKPNNKSFNEIFPYMEEAEKSDGKIMLTFPNEQYIQVFKTWYRDKTGREMSCFVYTSKTKNKDLNLKSEIEKAKYIIGIDKLTTGFNLPSYTSSNLELHIIFRPLSDKATNPISNSPGHDLYSTQSCTMIQGICRQRTGGITVIPLYGKRAKSRLTTNSEGDRRSPDELGESPKPQLYDLLKKISDCFVKGLQLWSEFSSIGSTDTLRYAQCALIGFKVNIERKECYDDVRDTIENDCKPMEKMCGKNFIEDVLHASTGGPPIDYDFWASVFERFLDSLCDKNEDILPSVQTHPATLSPTELVVKEANVPRSSPCQTCSATLSPPSEHLQSSMVETPKGGLLPKGGSLTKLVVNEANVPRSPPCQTMKQANSSIHEPPETIDSNISILTKLQRSPSVTGEVSSANSSGSKATYRVSSEEAFCPLPETFSPLTNRLYEPVPSDKPLHHTACLTSSYIEYSRTLTGGGIGKSREVDPNVHQKLKSYPVCGLCSTEFSPINKSEIAHIHEVRHGGPYTEDNLMLLCKICHAGIDAHQILLDPEGRAWFTPLLPVNVVNVEQYCNISLDNILRRWDDAKSYINCSSDKELYRLLEERRYRYISVI</sequence>
<dbReference type="AlphaFoldDB" id="A0A6C0ICJ4"/>
<proteinExistence type="predicted"/>
<organism evidence="3">
    <name type="scientific">viral metagenome</name>
    <dbReference type="NCBI Taxonomy" id="1070528"/>
    <lineage>
        <taxon>unclassified sequences</taxon>
        <taxon>metagenomes</taxon>
        <taxon>organismal metagenomes</taxon>
    </lineage>
</organism>
<accession>A0A6C0ICJ4</accession>
<dbReference type="CDD" id="cd00085">
    <property type="entry name" value="HNHc"/>
    <property type="match status" value="1"/>
</dbReference>
<dbReference type="GO" id="GO:0008270">
    <property type="term" value="F:zinc ion binding"/>
    <property type="evidence" value="ECO:0007669"/>
    <property type="project" value="InterPro"/>
</dbReference>
<dbReference type="GO" id="GO:0004519">
    <property type="term" value="F:endonuclease activity"/>
    <property type="evidence" value="ECO:0007669"/>
    <property type="project" value="InterPro"/>
</dbReference>
<protein>
    <recommendedName>
        <fullName evidence="2">HNH nuclease domain-containing protein</fullName>
    </recommendedName>
</protein>
<dbReference type="SMART" id="SM00507">
    <property type="entry name" value="HNHc"/>
    <property type="match status" value="1"/>
</dbReference>
<dbReference type="InterPro" id="IPR027417">
    <property type="entry name" value="P-loop_NTPase"/>
</dbReference>